<evidence type="ECO:0000313" key="3">
    <source>
        <dbReference type="Proteomes" id="UP000269721"/>
    </source>
</evidence>
<dbReference type="OrthoDB" id="4087970at2759"/>
<evidence type="ECO:0000313" key="2">
    <source>
        <dbReference type="EMBL" id="RKO84610.1"/>
    </source>
</evidence>
<organism evidence="2 3">
    <name type="scientific">Blyttiomyces helicus</name>
    <dbReference type="NCBI Taxonomy" id="388810"/>
    <lineage>
        <taxon>Eukaryota</taxon>
        <taxon>Fungi</taxon>
        <taxon>Fungi incertae sedis</taxon>
        <taxon>Chytridiomycota</taxon>
        <taxon>Chytridiomycota incertae sedis</taxon>
        <taxon>Chytridiomycetes</taxon>
        <taxon>Chytridiomycetes incertae sedis</taxon>
        <taxon>Blyttiomyces</taxon>
    </lineage>
</organism>
<dbReference type="PANTHER" id="PTHR28219">
    <property type="entry name" value="UPF0642 PROTEIN YBL028C"/>
    <property type="match status" value="1"/>
</dbReference>
<accession>A0A4P9W1Z7</accession>
<name>A0A4P9W1Z7_9FUNG</name>
<dbReference type="InterPro" id="IPR019434">
    <property type="entry name" value="DUF2423"/>
</dbReference>
<gene>
    <name evidence="2" type="ORF">BDK51DRAFT_32869</name>
</gene>
<proteinExistence type="predicted"/>
<sequence length="167" mass="18027">MAKSIRSKTKRAFRTLKREKVFGSIETARLARLAQKQADAADAAAPDANSMVVDTTAAEAAAEEERGRGAPQDDKVMLVDEEDKAPLSKAEREKLFMTGNAYKVGGAAGWVLGGGLGWIRGGETGWFGVVKPDPWVGGLWKRMKARAKSVATKKRKVPKASVGTRRK</sequence>
<dbReference type="AlphaFoldDB" id="A0A4P9W1Z7"/>
<evidence type="ECO:0000259" key="1">
    <source>
        <dbReference type="Pfam" id="PF10338"/>
    </source>
</evidence>
<feature type="domain" description="DUF2423" evidence="1">
    <location>
        <begin position="1"/>
        <end position="41"/>
    </location>
</feature>
<dbReference type="PANTHER" id="PTHR28219:SF1">
    <property type="entry name" value="UPF0642 PROTEIN YBL028C"/>
    <property type="match status" value="1"/>
</dbReference>
<dbReference type="Proteomes" id="UP000269721">
    <property type="component" value="Unassembled WGS sequence"/>
</dbReference>
<keyword evidence="3" id="KW-1185">Reference proteome</keyword>
<dbReference type="EMBL" id="KZ999922">
    <property type="protein sequence ID" value="RKO84610.1"/>
    <property type="molecule type" value="Genomic_DNA"/>
</dbReference>
<reference evidence="3" key="1">
    <citation type="journal article" date="2018" name="Nat. Microbiol.">
        <title>Leveraging single-cell genomics to expand the fungal tree of life.</title>
        <authorList>
            <person name="Ahrendt S.R."/>
            <person name="Quandt C.A."/>
            <person name="Ciobanu D."/>
            <person name="Clum A."/>
            <person name="Salamov A."/>
            <person name="Andreopoulos B."/>
            <person name="Cheng J.F."/>
            <person name="Woyke T."/>
            <person name="Pelin A."/>
            <person name="Henrissat B."/>
            <person name="Reynolds N.K."/>
            <person name="Benny G.L."/>
            <person name="Smith M.E."/>
            <person name="James T.Y."/>
            <person name="Grigoriev I.V."/>
        </authorList>
    </citation>
    <scope>NUCLEOTIDE SEQUENCE [LARGE SCALE GENOMIC DNA]</scope>
</reference>
<protein>
    <recommendedName>
        <fullName evidence="1">DUF2423 domain-containing protein</fullName>
    </recommendedName>
</protein>
<dbReference type="Pfam" id="PF10338">
    <property type="entry name" value="YBL028C_N"/>
    <property type="match status" value="1"/>
</dbReference>